<gene>
    <name evidence="1" type="ORF">L211DRAFT_851478</name>
</gene>
<evidence type="ECO:0000313" key="1">
    <source>
        <dbReference type="EMBL" id="RPB21517.1"/>
    </source>
</evidence>
<organism evidence="1 2">
    <name type="scientific">Terfezia boudieri ATCC MYA-4762</name>
    <dbReference type="NCBI Taxonomy" id="1051890"/>
    <lineage>
        <taxon>Eukaryota</taxon>
        <taxon>Fungi</taxon>
        <taxon>Dikarya</taxon>
        <taxon>Ascomycota</taxon>
        <taxon>Pezizomycotina</taxon>
        <taxon>Pezizomycetes</taxon>
        <taxon>Pezizales</taxon>
        <taxon>Pezizaceae</taxon>
        <taxon>Terfezia</taxon>
    </lineage>
</organism>
<dbReference type="STRING" id="1051890.A0A3N4LF52"/>
<name>A0A3N4LF52_9PEZI</name>
<dbReference type="Proteomes" id="UP000267821">
    <property type="component" value="Unassembled WGS sequence"/>
</dbReference>
<accession>A0A3N4LF52</accession>
<dbReference type="AlphaFoldDB" id="A0A3N4LF52"/>
<evidence type="ECO:0000313" key="2">
    <source>
        <dbReference type="Proteomes" id="UP000267821"/>
    </source>
</evidence>
<dbReference type="InParanoid" id="A0A3N4LF52"/>
<protein>
    <submittedName>
        <fullName evidence="1">Uncharacterized protein</fullName>
    </submittedName>
</protein>
<sequence length="118" mass="13595">MSRFLPIEGPIFSKKDEHNRQLGRIRPSHIAGDFFDKDNGYIYDEKWIKARTFKTIYMSIMFNAIKYLALNRGLIRYQKLDAYPKEQKNHKGTSPTAWLAILTGSGRSCDVEIGLALP</sequence>
<keyword evidence="2" id="KW-1185">Reference proteome</keyword>
<reference evidence="1 2" key="1">
    <citation type="journal article" date="2018" name="Nat. Ecol. Evol.">
        <title>Pezizomycetes genomes reveal the molecular basis of ectomycorrhizal truffle lifestyle.</title>
        <authorList>
            <person name="Murat C."/>
            <person name="Payen T."/>
            <person name="Noel B."/>
            <person name="Kuo A."/>
            <person name="Morin E."/>
            <person name="Chen J."/>
            <person name="Kohler A."/>
            <person name="Krizsan K."/>
            <person name="Balestrini R."/>
            <person name="Da Silva C."/>
            <person name="Montanini B."/>
            <person name="Hainaut M."/>
            <person name="Levati E."/>
            <person name="Barry K.W."/>
            <person name="Belfiori B."/>
            <person name="Cichocki N."/>
            <person name="Clum A."/>
            <person name="Dockter R.B."/>
            <person name="Fauchery L."/>
            <person name="Guy J."/>
            <person name="Iotti M."/>
            <person name="Le Tacon F."/>
            <person name="Lindquist E.A."/>
            <person name="Lipzen A."/>
            <person name="Malagnac F."/>
            <person name="Mello A."/>
            <person name="Molinier V."/>
            <person name="Miyauchi S."/>
            <person name="Poulain J."/>
            <person name="Riccioni C."/>
            <person name="Rubini A."/>
            <person name="Sitrit Y."/>
            <person name="Splivallo R."/>
            <person name="Traeger S."/>
            <person name="Wang M."/>
            <person name="Zifcakova L."/>
            <person name="Wipf D."/>
            <person name="Zambonelli A."/>
            <person name="Paolocci F."/>
            <person name="Nowrousian M."/>
            <person name="Ottonello S."/>
            <person name="Baldrian P."/>
            <person name="Spatafora J.W."/>
            <person name="Henrissat B."/>
            <person name="Nagy L.G."/>
            <person name="Aury J.M."/>
            <person name="Wincker P."/>
            <person name="Grigoriev I.V."/>
            <person name="Bonfante P."/>
            <person name="Martin F.M."/>
        </authorList>
    </citation>
    <scope>NUCLEOTIDE SEQUENCE [LARGE SCALE GENOMIC DNA]</scope>
    <source>
        <strain evidence="1 2">ATCC MYA-4762</strain>
    </source>
</reference>
<proteinExistence type="predicted"/>
<dbReference type="EMBL" id="ML121559">
    <property type="protein sequence ID" value="RPB21517.1"/>
    <property type="molecule type" value="Genomic_DNA"/>
</dbReference>